<dbReference type="Pfam" id="PF03810">
    <property type="entry name" value="IBN_N"/>
    <property type="match status" value="1"/>
</dbReference>
<dbReference type="InterPro" id="IPR045478">
    <property type="entry name" value="Exportin-5_C"/>
</dbReference>
<dbReference type="InterPro" id="IPR045065">
    <property type="entry name" value="XPO1/5"/>
</dbReference>
<evidence type="ECO:0000259" key="2">
    <source>
        <dbReference type="SMART" id="SM00913"/>
    </source>
</evidence>
<dbReference type="GO" id="GO:0006611">
    <property type="term" value="P:protein export from nucleus"/>
    <property type="evidence" value="ECO:0007669"/>
    <property type="project" value="InterPro"/>
</dbReference>
<organism evidence="3 4">
    <name type="scientific">Funneliformis geosporum</name>
    <dbReference type="NCBI Taxonomy" id="1117311"/>
    <lineage>
        <taxon>Eukaryota</taxon>
        <taxon>Fungi</taxon>
        <taxon>Fungi incertae sedis</taxon>
        <taxon>Mucoromycota</taxon>
        <taxon>Glomeromycotina</taxon>
        <taxon>Glomeromycetes</taxon>
        <taxon>Glomerales</taxon>
        <taxon>Glomeraceae</taxon>
        <taxon>Funneliformis</taxon>
    </lineage>
</organism>
<evidence type="ECO:0000256" key="1">
    <source>
        <dbReference type="ARBA" id="ARBA00009466"/>
    </source>
</evidence>
<gene>
    <name evidence="3" type="ORF">FWILDA_LOCUS5225</name>
</gene>
<dbReference type="Gene3D" id="1.25.10.10">
    <property type="entry name" value="Leucine-rich Repeat Variant"/>
    <property type="match status" value="2"/>
</dbReference>
<feature type="domain" description="Importin N-terminal" evidence="2">
    <location>
        <begin position="29"/>
        <end position="99"/>
    </location>
</feature>
<dbReference type="GO" id="GO:0005049">
    <property type="term" value="F:nuclear export signal receptor activity"/>
    <property type="evidence" value="ECO:0007669"/>
    <property type="project" value="InterPro"/>
</dbReference>
<dbReference type="InterPro" id="IPR001494">
    <property type="entry name" value="Importin-beta_N"/>
</dbReference>
<dbReference type="Pfam" id="PF19273">
    <property type="entry name" value="Exportin-5"/>
    <property type="match status" value="1"/>
</dbReference>
<dbReference type="GO" id="GO:0005737">
    <property type="term" value="C:cytoplasm"/>
    <property type="evidence" value="ECO:0007669"/>
    <property type="project" value="TreeGrafter"/>
</dbReference>
<dbReference type="PANTHER" id="PTHR11223:SF3">
    <property type="entry name" value="EXPORTIN-5"/>
    <property type="match status" value="1"/>
</dbReference>
<dbReference type="GO" id="GO:0006405">
    <property type="term" value="P:RNA export from nucleus"/>
    <property type="evidence" value="ECO:0007669"/>
    <property type="project" value="TreeGrafter"/>
</dbReference>
<dbReference type="EMBL" id="CAMKVN010000851">
    <property type="protein sequence ID" value="CAI2171730.1"/>
    <property type="molecule type" value="Genomic_DNA"/>
</dbReference>
<comment type="similarity">
    <text evidence="1">Belongs to the exportin family.</text>
</comment>
<dbReference type="GO" id="GO:0005634">
    <property type="term" value="C:nucleus"/>
    <property type="evidence" value="ECO:0007669"/>
    <property type="project" value="TreeGrafter"/>
</dbReference>
<proteinExistence type="inferred from homology"/>
<comment type="caution">
    <text evidence="3">The sequence shown here is derived from an EMBL/GenBank/DDBJ whole genome shotgun (WGS) entry which is preliminary data.</text>
</comment>
<dbReference type="GO" id="GO:0031267">
    <property type="term" value="F:small GTPase binding"/>
    <property type="evidence" value="ECO:0007669"/>
    <property type="project" value="InterPro"/>
</dbReference>
<dbReference type="SMART" id="SM00913">
    <property type="entry name" value="IBN_N"/>
    <property type="match status" value="1"/>
</dbReference>
<dbReference type="PANTHER" id="PTHR11223">
    <property type="entry name" value="EXPORTIN 1/5"/>
    <property type="match status" value="1"/>
</dbReference>
<reference evidence="3" key="1">
    <citation type="submission" date="2022-08" db="EMBL/GenBank/DDBJ databases">
        <authorList>
            <person name="Kallberg Y."/>
            <person name="Tangrot J."/>
            <person name="Rosling A."/>
        </authorList>
    </citation>
    <scope>NUCLEOTIDE SEQUENCE</scope>
    <source>
        <strain evidence="3">Wild A</strain>
    </source>
</reference>
<sequence>MDNEVLAQIVHTLDTIHNRFVLNETRIKAQEYCNSIKEHPLSPIYGRHLAHIENNQSNAVRHFGLQLLEHAIEFKWNDGTYNDDEKQQIKQAVIQLIEEVLRSIQNDILREQSFIKSKAAKIFAGIAKKEWPLRWGDMDQLLQGFYNKSVGSLMSPPTTQEITLLIHSYLAEETEIRDSLQCVIVSSNVLRIQYPNGVKSEGGQQNSGKVTIMFGDDPNNEGWLIRWIRSLEQTVGEWQRQKQLQDPSPQIIIIQEKLSTAILNTLATTLDWILTRSIVESNVVPILCNCLLIDCYEIRMKAIECLVIIFSRNLGAEDRAIVLEPIFEGTCLNLLYNAYNKIQPSGQEVLIDDDEYLYVKRFAEAIAELGEKHICHKNNSVIPTHFSNEQKGLPLMLLELFAKRLSNASQSSEPVDSIAMHYNDLDFDSLKDRRIFDQSLRFKIVELIKSVALLQPIEIFSWMVNRIQVSFNVIPSNVDLDVDGVLKLDSRFYVIFEAEMTLMESIVIGLGKLIKQLTDEEIENVNNNDKLLLREQIINGLNNLLQMLLGIEYEDLSMIHRYLAALAAFEEILQIDSNLLFQVLQKMFKFAVFCPPGYSISSNSSLPPTITRLRVGALTALIRFGVVMPDVLMHVNEIIRSDKRLVTGREKGHFQELLLSIIYFSKVPFEQKQPLFDSIIGPVISEYNSPGLVGCIESIQGFMDSIGLSFLVTVVDEMKQRGVINLKSPVSESDFPVFNKFKSKRNKIAWLLIVTLTWLRRTTDFSAKKRNDTAMNESLKLWQPYIPVMLTFILGFIRRLHQVWNVETWREVPIELHSILLFSKEEKAKAIDMQQKVIMLDSQHSINGMIDTIKKWLVGVRIDSYYILGRLPVIGPDFYKVLPNITESLTQSLFENADFINNIHWKMLLNILDSSKKEPSMLSGLLPQLLKYIDEKLLTEWNALTIKGVHISTLEETKAFEESSLDIYSDEFEEIFDERILKELTRAYLDVVEPIFESAGKKVGGAETSEGGAAVENDKLKEYVLDYIPIAEPLLTSLCHLMTYKDSVSCVRAVQLCARILPNLIKREGLREFVGKGLLTSALHALNDGYHKEFHPVIVSLITDIYIELRPLSSVPFETFSSLLNMNYEKLQKFEIELSQAAESKKRKVVVKKFLEGITGVSKGEWFKIPTSKNQNTSSKKQLVGNYVKPKIGVLDVVDDPEQVGLTDLFD</sequence>
<dbReference type="GO" id="GO:0042565">
    <property type="term" value="C:RNA nuclear export complex"/>
    <property type="evidence" value="ECO:0007669"/>
    <property type="project" value="TreeGrafter"/>
</dbReference>
<dbReference type="GO" id="GO:0003723">
    <property type="term" value="F:RNA binding"/>
    <property type="evidence" value="ECO:0007669"/>
    <property type="project" value="TreeGrafter"/>
</dbReference>
<dbReference type="InterPro" id="IPR016024">
    <property type="entry name" value="ARM-type_fold"/>
</dbReference>
<dbReference type="InterPro" id="IPR011989">
    <property type="entry name" value="ARM-like"/>
</dbReference>
<dbReference type="Proteomes" id="UP001153678">
    <property type="component" value="Unassembled WGS sequence"/>
</dbReference>
<evidence type="ECO:0000313" key="3">
    <source>
        <dbReference type="EMBL" id="CAI2171730.1"/>
    </source>
</evidence>
<dbReference type="OrthoDB" id="2215036at2759"/>
<keyword evidence="4" id="KW-1185">Reference proteome</keyword>
<accession>A0A9W4WQN7</accession>
<name>A0A9W4WQN7_9GLOM</name>
<dbReference type="SUPFAM" id="SSF48371">
    <property type="entry name" value="ARM repeat"/>
    <property type="match status" value="1"/>
</dbReference>
<protein>
    <submittedName>
        <fullName evidence="3">17812_t:CDS:1</fullName>
    </submittedName>
</protein>
<evidence type="ECO:0000313" key="4">
    <source>
        <dbReference type="Proteomes" id="UP001153678"/>
    </source>
</evidence>
<dbReference type="AlphaFoldDB" id="A0A9W4WQN7"/>